<accession>A0A7W7HWH7</accession>
<comment type="caution">
    <text evidence="1">The sequence shown here is derived from an EMBL/GenBank/DDBJ whole genome shotgun (WGS) entry which is preliminary data.</text>
</comment>
<dbReference type="EMBL" id="JACHNH010000001">
    <property type="protein sequence ID" value="MBB4762054.1"/>
    <property type="molecule type" value="Genomic_DNA"/>
</dbReference>
<dbReference type="Proteomes" id="UP000578112">
    <property type="component" value="Unassembled WGS sequence"/>
</dbReference>
<keyword evidence="2" id="KW-1185">Reference proteome</keyword>
<gene>
    <name evidence="1" type="ORF">BJ971_002610</name>
</gene>
<evidence type="ECO:0000313" key="2">
    <source>
        <dbReference type="Proteomes" id="UP000578112"/>
    </source>
</evidence>
<name>A0A7W7HWH7_9ACTN</name>
<dbReference type="Pfam" id="PF19564">
    <property type="entry name" value="DUF6086"/>
    <property type="match status" value="1"/>
</dbReference>
<protein>
    <submittedName>
        <fullName evidence="1">Uncharacterized protein</fullName>
    </submittedName>
</protein>
<sequence length="114" mass="12957">MGMLYTVDGWEVWDRGQATSLMFGDLIPAVERLVKQPSGFTNTGWDEIQIDPEKVRAFLAATFRYLSHSGSAPLRLMVRGFLQVALFLDYRASGEWYPVPEGFEDITEDLHLIT</sequence>
<evidence type="ECO:0000313" key="1">
    <source>
        <dbReference type="EMBL" id="MBB4762054.1"/>
    </source>
</evidence>
<reference evidence="1 2" key="1">
    <citation type="submission" date="2020-08" db="EMBL/GenBank/DDBJ databases">
        <title>Sequencing the genomes of 1000 actinobacteria strains.</title>
        <authorList>
            <person name="Klenk H.-P."/>
        </authorList>
    </citation>
    <scope>NUCLEOTIDE SEQUENCE [LARGE SCALE GENOMIC DNA]</scope>
    <source>
        <strain evidence="1 2">DSM 43149</strain>
    </source>
</reference>
<organism evidence="1 2">
    <name type="scientific">Actinoplanes digitatis</name>
    <dbReference type="NCBI Taxonomy" id="1868"/>
    <lineage>
        <taxon>Bacteria</taxon>
        <taxon>Bacillati</taxon>
        <taxon>Actinomycetota</taxon>
        <taxon>Actinomycetes</taxon>
        <taxon>Micromonosporales</taxon>
        <taxon>Micromonosporaceae</taxon>
        <taxon>Actinoplanes</taxon>
    </lineage>
</organism>
<proteinExistence type="predicted"/>
<dbReference type="AlphaFoldDB" id="A0A7W7HWH7"/>
<dbReference type="InterPro" id="IPR045732">
    <property type="entry name" value="DUF6086"/>
</dbReference>